<dbReference type="PANTHER" id="PTHR34883:SF19">
    <property type="entry name" value="EXTRACELLULAR SERINE-RICH PROTEIN"/>
    <property type="match status" value="1"/>
</dbReference>
<keyword evidence="2" id="KW-1133">Transmembrane helix</keyword>
<dbReference type="Proteomes" id="UP000800038">
    <property type="component" value="Unassembled WGS sequence"/>
</dbReference>
<gene>
    <name evidence="3" type="ORF">EJ02DRAFT_477950</name>
</gene>
<feature type="transmembrane region" description="Helical" evidence="2">
    <location>
        <begin position="108"/>
        <end position="127"/>
    </location>
</feature>
<name>A0A6A5SYP9_9PLEO</name>
<dbReference type="PANTHER" id="PTHR34883">
    <property type="entry name" value="SERINE-RICH PROTEIN, PUTATIVE-RELATED-RELATED"/>
    <property type="match status" value="1"/>
</dbReference>
<evidence type="ECO:0000256" key="1">
    <source>
        <dbReference type="SAM" id="MobiDB-lite"/>
    </source>
</evidence>
<feature type="compositionally biased region" description="Low complexity" evidence="1">
    <location>
        <begin position="385"/>
        <end position="396"/>
    </location>
</feature>
<protein>
    <submittedName>
        <fullName evidence="3">Uncharacterized protein</fullName>
    </submittedName>
</protein>
<sequence length="425" mass="46312">MSQTPRLAVVFSAEYGYLCIPIEMTGQGKMGFFSGFHTVNKVLDYPPTYFIVINDTDPMFFYCSAPGSCLTYGMMLNPGEPFPAGFSLQSITPASAGDIGDMNGKQGLSGGAIAGIVILAALLFFWVRTKSQKDEVDRKASTVRRTSPNNAIFESSRSPPPPTSGAVMGPGPRSSPEYGNNPVPTYFSSPQPVVCTEGVNALRQDSSTSTESMELRDGAAGMPYPPKLVSLNHKAWPTPPTPRPPWSRRQRMEVDGAGGVPSMHITARNNLNNKNSLLRVPWGSILRTRRNLLTRLPPHRHYCYRSIRRVCQDNPLGGTFELSPDGYARTYTLPASPQSVAQDAKPAPSYFEKVYRPGLRHVNEQVGPVEIDGTPAVASGVPDASLTSSSSFVFSTEKGDREGERGEESRERAKWEEVDGDGRIV</sequence>
<dbReference type="EMBL" id="ML976012">
    <property type="protein sequence ID" value="KAF1945008.1"/>
    <property type="molecule type" value="Genomic_DNA"/>
</dbReference>
<evidence type="ECO:0000256" key="2">
    <source>
        <dbReference type="SAM" id="Phobius"/>
    </source>
</evidence>
<accession>A0A6A5SYP9</accession>
<keyword evidence="2" id="KW-0812">Transmembrane</keyword>
<dbReference type="OrthoDB" id="2331100at2759"/>
<feature type="region of interest" description="Disordered" evidence="1">
    <location>
        <begin position="135"/>
        <end position="185"/>
    </location>
</feature>
<dbReference type="AlphaFoldDB" id="A0A6A5SYP9"/>
<feature type="compositionally biased region" description="Polar residues" evidence="1">
    <location>
        <begin position="143"/>
        <end position="157"/>
    </location>
</feature>
<organism evidence="3 4">
    <name type="scientific">Clathrospora elynae</name>
    <dbReference type="NCBI Taxonomy" id="706981"/>
    <lineage>
        <taxon>Eukaryota</taxon>
        <taxon>Fungi</taxon>
        <taxon>Dikarya</taxon>
        <taxon>Ascomycota</taxon>
        <taxon>Pezizomycotina</taxon>
        <taxon>Dothideomycetes</taxon>
        <taxon>Pleosporomycetidae</taxon>
        <taxon>Pleosporales</taxon>
        <taxon>Diademaceae</taxon>
        <taxon>Clathrospora</taxon>
    </lineage>
</organism>
<keyword evidence="2" id="KW-0472">Membrane</keyword>
<evidence type="ECO:0000313" key="3">
    <source>
        <dbReference type="EMBL" id="KAF1945008.1"/>
    </source>
</evidence>
<feature type="region of interest" description="Disordered" evidence="1">
    <location>
        <begin position="381"/>
        <end position="425"/>
    </location>
</feature>
<feature type="compositionally biased region" description="Basic and acidic residues" evidence="1">
    <location>
        <begin position="397"/>
        <end position="425"/>
    </location>
</feature>
<dbReference type="InterPro" id="IPR052953">
    <property type="entry name" value="Ser-rich/MCO-related"/>
</dbReference>
<reference evidence="3" key="1">
    <citation type="journal article" date="2020" name="Stud. Mycol.">
        <title>101 Dothideomycetes genomes: a test case for predicting lifestyles and emergence of pathogens.</title>
        <authorList>
            <person name="Haridas S."/>
            <person name="Albert R."/>
            <person name="Binder M."/>
            <person name="Bloem J."/>
            <person name="Labutti K."/>
            <person name="Salamov A."/>
            <person name="Andreopoulos B."/>
            <person name="Baker S."/>
            <person name="Barry K."/>
            <person name="Bills G."/>
            <person name="Bluhm B."/>
            <person name="Cannon C."/>
            <person name="Castanera R."/>
            <person name="Culley D."/>
            <person name="Daum C."/>
            <person name="Ezra D."/>
            <person name="Gonzalez J."/>
            <person name="Henrissat B."/>
            <person name="Kuo A."/>
            <person name="Liang C."/>
            <person name="Lipzen A."/>
            <person name="Lutzoni F."/>
            <person name="Magnuson J."/>
            <person name="Mondo S."/>
            <person name="Nolan M."/>
            <person name="Ohm R."/>
            <person name="Pangilinan J."/>
            <person name="Park H.-J."/>
            <person name="Ramirez L."/>
            <person name="Alfaro M."/>
            <person name="Sun H."/>
            <person name="Tritt A."/>
            <person name="Yoshinaga Y."/>
            <person name="Zwiers L.-H."/>
            <person name="Turgeon B."/>
            <person name="Goodwin S."/>
            <person name="Spatafora J."/>
            <person name="Crous P."/>
            <person name="Grigoriev I."/>
        </authorList>
    </citation>
    <scope>NUCLEOTIDE SEQUENCE</scope>
    <source>
        <strain evidence="3">CBS 161.51</strain>
    </source>
</reference>
<proteinExistence type="predicted"/>
<evidence type="ECO:0000313" key="4">
    <source>
        <dbReference type="Proteomes" id="UP000800038"/>
    </source>
</evidence>
<keyword evidence="4" id="KW-1185">Reference proteome</keyword>